<sequence>MTSGTSFLIRQLVIDVLCLAIVWLPVLLLDLLGKPFERGFYCDDTSIRYPYKDSTVTSTLLYSYSLGLPITMMITVEIFRWRHNLKSEKLSRQNVTPTISISSSIHIPSVIAEIIHLIAIFLFGAACSQMATDFGKYTIGRLRPHFIAMCQPENLSELCPLGGPPVYITDFKCTGTNEQRIQDSSYFIMNAFIVISIGPIFTFLSSYSMLYLALYVQRRMNWSGSKLFRPTIQITALMLTWYTGLSRITDYKHHWSDVLAGFFIGCTAASLTALYVSSLFKPTFVRNIALPETENSGREIRIKSTN</sequence>
<evidence type="ECO:0000256" key="1">
    <source>
        <dbReference type="ARBA" id="ARBA00004141"/>
    </source>
</evidence>
<evidence type="ECO:0000256" key="3">
    <source>
        <dbReference type="ARBA" id="ARBA00022692"/>
    </source>
</evidence>
<keyword evidence="3 6" id="KW-0812">Transmembrane</keyword>
<comment type="caution">
    <text evidence="8">The sequence shown here is derived from an EMBL/GenBank/DDBJ whole genome shotgun (WGS) entry which is preliminary data.</text>
</comment>
<dbReference type="OrthoDB" id="8907274at2759"/>
<feature type="transmembrane region" description="Helical" evidence="6">
    <location>
        <begin position="227"/>
        <end position="246"/>
    </location>
</feature>
<dbReference type="GO" id="GO:0006644">
    <property type="term" value="P:phospholipid metabolic process"/>
    <property type="evidence" value="ECO:0007669"/>
    <property type="project" value="InterPro"/>
</dbReference>
<dbReference type="GO" id="GO:0005886">
    <property type="term" value="C:plasma membrane"/>
    <property type="evidence" value="ECO:0007669"/>
    <property type="project" value="TreeGrafter"/>
</dbReference>
<dbReference type="InterPro" id="IPR036938">
    <property type="entry name" value="PAP2/HPO_sf"/>
</dbReference>
<evidence type="ECO:0000259" key="7">
    <source>
        <dbReference type="SMART" id="SM00014"/>
    </source>
</evidence>
<comment type="similarity">
    <text evidence="2">Belongs to the PA-phosphatase related phosphoesterase family.</text>
</comment>
<dbReference type="GO" id="GO:0007165">
    <property type="term" value="P:signal transduction"/>
    <property type="evidence" value="ECO:0007669"/>
    <property type="project" value="TreeGrafter"/>
</dbReference>
<feature type="domain" description="Phosphatidic acid phosphatase type 2/haloperoxidase" evidence="7">
    <location>
        <begin position="118"/>
        <end position="273"/>
    </location>
</feature>
<name>A0A8J2RQW5_9CRUS</name>
<dbReference type="SUPFAM" id="SSF48317">
    <property type="entry name" value="Acid phosphatase/Vanadium-dependent haloperoxidase"/>
    <property type="match status" value="1"/>
</dbReference>
<keyword evidence="5 6" id="KW-0472">Membrane</keyword>
<dbReference type="Pfam" id="PF01569">
    <property type="entry name" value="PAP2"/>
    <property type="match status" value="1"/>
</dbReference>
<evidence type="ECO:0000313" key="8">
    <source>
        <dbReference type="EMBL" id="CAH0101222.1"/>
    </source>
</evidence>
<gene>
    <name evidence="8" type="ORF">DGAL_LOCUS3550</name>
</gene>
<feature type="transmembrane region" description="Helical" evidence="6">
    <location>
        <begin position="61"/>
        <end position="79"/>
    </location>
</feature>
<evidence type="ECO:0000313" key="9">
    <source>
        <dbReference type="Proteomes" id="UP000789390"/>
    </source>
</evidence>
<dbReference type="Gene3D" id="1.20.144.10">
    <property type="entry name" value="Phosphatidic acid phosphatase type 2/haloperoxidase"/>
    <property type="match status" value="2"/>
</dbReference>
<feature type="transmembrane region" description="Helical" evidence="6">
    <location>
        <begin position="258"/>
        <end position="276"/>
    </location>
</feature>
<dbReference type="GO" id="GO:0008195">
    <property type="term" value="F:phosphatidate phosphatase activity"/>
    <property type="evidence" value="ECO:0007669"/>
    <property type="project" value="TreeGrafter"/>
</dbReference>
<reference evidence="8" key="1">
    <citation type="submission" date="2021-11" db="EMBL/GenBank/DDBJ databases">
        <authorList>
            <person name="Schell T."/>
        </authorList>
    </citation>
    <scope>NUCLEOTIDE SEQUENCE</scope>
    <source>
        <strain evidence="8">M5</strain>
    </source>
</reference>
<proteinExistence type="inferred from homology"/>
<keyword evidence="9" id="KW-1185">Reference proteome</keyword>
<dbReference type="CDD" id="cd03384">
    <property type="entry name" value="PAP2_wunen"/>
    <property type="match status" value="1"/>
</dbReference>
<dbReference type="GO" id="GO:0046839">
    <property type="term" value="P:phospholipid dephosphorylation"/>
    <property type="evidence" value="ECO:0007669"/>
    <property type="project" value="TreeGrafter"/>
</dbReference>
<evidence type="ECO:0000256" key="2">
    <source>
        <dbReference type="ARBA" id="ARBA00008816"/>
    </source>
</evidence>
<organism evidence="8 9">
    <name type="scientific">Daphnia galeata</name>
    <dbReference type="NCBI Taxonomy" id="27404"/>
    <lineage>
        <taxon>Eukaryota</taxon>
        <taxon>Metazoa</taxon>
        <taxon>Ecdysozoa</taxon>
        <taxon>Arthropoda</taxon>
        <taxon>Crustacea</taxon>
        <taxon>Branchiopoda</taxon>
        <taxon>Diplostraca</taxon>
        <taxon>Cladocera</taxon>
        <taxon>Anomopoda</taxon>
        <taxon>Daphniidae</taxon>
        <taxon>Daphnia</taxon>
    </lineage>
</organism>
<evidence type="ECO:0000256" key="5">
    <source>
        <dbReference type="ARBA" id="ARBA00023136"/>
    </source>
</evidence>
<feature type="transmembrane region" description="Helical" evidence="6">
    <location>
        <begin position="187"/>
        <end position="215"/>
    </location>
</feature>
<protein>
    <recommendedName>
        <fullName evidence="7">Phosphatidic acid phosphatase type 2/haloperoxidase domain-containing protein</fullName>
    </recommendedName>
</protein>
<dbReference type="InterPro" id="IPR043216">
    <property type="entry name" value="PAP-like"/>
</dbReference>
<dbReference type="AlphaFoldDB" id="A0A8J2RQW5"/>
<dbReference type="SMART" id="SM00014">
    <property type="entry name" value="acidPPc"/>
    <property type="match status" value="1"/>
</dbReference>
<dbReference type="Proteomes" id="UP000789390">
    <property type="component" value="Unassembled WGS sequence"/>
</dbReference>
<dbReference type="EMBL" id="CAKKLH010000055">
    <property type="protein sequence ID" value="CAH0101222.1"/>
    <property type="molecule type" value="Genomic_DNA"/>
</dbReference>
<comment type="subcellular location">
    <subcellularLocation>
        <location evidence="1">Membrane</location>
        <topology evidence="1">Multi-pass membrane protein</topology>
    </subcellularLocation>
</comment>
<dbReference type="PANTHER" id="PTHR10165:SF197">
    <property type="entry name" value="FI04477P-RELATED"/>
    <property type="match status" value="1"/>
</dbReference>
<feature type="transmembrane region" description="Helical" evidence="6">
    <location>
        <begin position="110"/>
        <end position="131"/>
    </location>
</feature>
<dbReference type="PANTHER" id="PTHR10165">
    <property type="entry name" value="LIPID PHOSPHATE PHOSPHATASE"/>
    <property type="match status" value="1"/>
</dbReference>
<accession>A0A8J2RQW5</accession>
<keyword evidence="4 6" id="KW-1133">Transmembrane helix</keyword>
<dbReference type="InterPro" id="IPR000326">
    <property type="entry name" value="PAP2/HPO"/>
</dbReference>
<evidence type="ECO:0000256" key="4">
    <source>
        <dbReference type="ARBA" id="ARBA00022989"/>
    </source>
</evidence>
<feature type="transmembrane region" description="Helical" evidence="6">
    <location>
        <begin position="12"/>
        <end position="29"/>
    </location>
</feature>
<evidence type="ECO:0000256" key="6">
    <source>
        <dbReference type="SAM" id="Phobius"/>
    </source>
</evidence>